<evidence type="ECO:0000313" key="2">
    <source>
        <dbReference type="Proteomes" id="UP000469452"/>
    </source>
</evidence>
<dbReference type="GO" id="GO:0003676">
    <property type="term" value="F:nucleic acid binding"/>
    <property type="evidence" value="ECO:0007669"/>
    <property type="project" value="InterPro"/>
</dbReference>
<sequence length="236" mass="27056">MDLARTRELTFKRKMEVINRLHQLTIVGKLPRGAFTSTATHFNLHRTILSKIWNSYSTNSMMPSSKLGRVGRKEVFDVETVTARIAVLPETQRSTLRDMTEATGVPTTTLHKHLKTGTIQRRSSRLKPLLTDANLLQRLAFCASSALANNDGQAGLPETFEFEDMWDFVHLDEKWFNADKDRRKVYVVKCQSVRNRACKSKRFIPKVMFLAAVARPRFDHERGVMFDGKIGMWPCV</sequence>
<name>A0A6A5AV38_APHAT</name>
<proteinExistence type="predicted"/>
<dbReference type="AlphaFoldDB" id="A0A6A5AV38"/>
<organism evidence="1 2">
    <name type="scientific">Aphanomyces astaci</name>
    <name type="common">Crayfish plague agent</name>
    <dbReference type="NCBI Taxonomy" id="112090"/>
    <lineage>
        <taxon>Eukaryota</taxon>
        <taxon>Sar</taxon>
        <taxon>Stramenopiles</taxon>
        <taxon>Oomycota</taxon>
        <taxon>Saprolegniomycetes</taxon>
        <taxon>Saprolegniales</taxon>
        <taxon>Verrucalvaceae</taxon>
        <taxon>Aphanomyces</taxon>
    </lineage>
</organism>
<evidence type="ECO:0008006" key="3">
    <source>
        <dbReference type="Google" id="ProtNLM"/>
    </source>
</evidence>
<comment type="caution">
    <text evidence="1">The sequence shown here is derived from an EMBL/GenBank/DDBJ whole genome shotgun (WGS) entry which is preliminary data.</text>
</comment>
<dbReference type="Proteomes" id="UP000469452">
    <property type="component" value="Unassembled WGS sequence"/>
</dbReference>
<dbReference type="InterPro" id="IPR036397">
    <property type="entry name" value="RNaseH_sf"/>
</dbReference>
<reference evidence="1 2" key="1">
    <citation type="submission" date="2019-06" db="EMBL/GenBank/DDBJ databases">
        <title>Genomics analysis of Aphanomyces spp. identifies a new class of oomycete effector associated with host adaptation.</title>
        <authorList>
            <person name="Gaulin E."/>
        </authorList>
    </citation>
    <scope>NUCLEOTIDE SEQUENCE [LARGE SCALE GENOMIC DNA]</scope>
    <source>
        <strain evidence="1 2">E</strain>
    </source>
</reference>
<dbReference type="Gene3D" id="3.30.420.10">
    <property type="entry name" value="Ribonuclease H-like superfamily/Ribonuclease H"/>
    <property type="match status" value="1"/>
</dbReference>
<dbReference type="VEuPathDB" id="FungiDB:H257_09474"/>
<accession>A0A6A5AV38</accession>
<dbReference type="PANTHER" id="PTHR47169:SF2">
    <property type="entry name" value="OS01G0541250 PROTEIN"/>
    <property type="match status" value="1"/>
</dbReference>
<feature type="non-terminal residue" evidence="1">
    <location>
        <position position="236"/>
    </location>
</feature>
<gene>
    <name evidence="1" type="ORF">AaE_002045</name>
</gene>
<protein>
    <recommendedName>
        <fullName evidence="3">Transposase Tc1-like domain-containing protein</fullName>
    </recommendedName>
</protein>
<evidence type="ECO:0000313" key="1">
    <source>
        <dbReference type="EMBL" id="KAF0774255.1"/>
    </source>
</evidence>
<dbReference type="EMBL" id="VJMI01004149">
    <property type="protein sequence ID" value="KAF0774255.1"/>
    <property type="molecule type" value="Genomic_DNA"/>
</dbReference>
<dbReference type="PANTHER" id="PTHR47169">
    <property type="entry name" value="OS01G0541250 PROTEIN"/>
    <property type="match status" value="1"/>
</dbReference>